<dbReference type="InterPro" id="IPR000086">
    <property type="entry name" value="NUDIX_hydrolase_dom"/>
</dbReference>
<dbReference type="InterPro" id="IPR020476">
    <property type="entry name" value="Nudix_hydrolase"/>
</dbReference>
<name>A0A1E3KYW2_9BACL</name>
<gene>
    <name evidence="5" type="ORF">PTI45_03829</name>
</gene>
<dbReference type="PROSITE" id="PS51462">
    <property type="entry name" value="NUDIX"/>
    <property type="match status" value="1"/>
</dbReference>
<dbReference type="EC" id="3.6.1.55" evidence="5"/>
<protein>
    <submittedName>
        <fullName evidence="5">8-oxo-dGTP diphosphatase</fullName>
        <ecNumber evidence="5">3.6.1.55</ecNumber>
    </submittedName>
</protein>
<dbReference type="GO" id="GO:0035539">
    <property type="term" value="F:8-oxo-7,8-dihydrodeoxyguanosine triphosphate pyrophosphatase activity"/>
    <property type="evidence" value="ECO:0007669"/>
    <property type="project" value="UniProtKB-EC"/>
</dbReference>
<dbReference type="Proteomes" id="UP000094578">
    <property type="component" value="Unassembled WGS sequence"/>
</dbReference>
<dbReference type="PATRIC" id="fig|1886670.3.peg.3857"/>
<dbReference type="PROSITE" id="PS00893">
    <property type="entry name" value="NUDIX_BOX"/>
    <property type="match status" value="1"/>
</dbReference>
<dbReference type="Gene3D" id="3.90.79.10">
    <property type="entry name" value="Nucleoside Triphosphate Pyrophosphohydrolase"/>
    <property type="match status" value="1"/>
</dbReference>
<evidence type="ECO:0000313" key="6">
    <source>
        <dbReference type="Proteomes" id="UP000094578"/>
    </source>
</evidence>
<dbReference type="PANTHER" id="PTHR43736:SF1">
    <property type="entry name" value="DIHYDRONEOPTERIN TRIPHOSPHATE DIPHOSPHATASE"/>
    <property type="match status" value="1"/>
</dbReference>
<dbReference type="AlphaFoldDB" id="A0A1E3KYW2"/>
<evidence type="ECO:0000259" key="4">
    <source>
        <dbReference type="PROSITE" id="PS51462"/>
    </source>
</evidence>
<evidence type="ECO:0000256" key="1">
    <source>
        <dbReference type="ARBA" id="ARBA00005582"/>
    </source>
</evidence>
<accession>A0A1E3KYW2</accession>
<dbReference type="SUPFAM" id="SSF55811">
    <property type="entry name" value="Nudix"/>
    <property type="match status" value="1"/>
</dbReference>
<dbReference type="PANTHER" id="PTHR43736">
    <property type="entry name" value="ADP-RIBOSE PYROPHOSPHATASE"/>
    <property type="match status" value="1"/>
</dbReference>
<keyword evidence="2 3" id="KW-0378">Hydrolase</keyword>
<sequence>MQRVDVVYALIYDKDREQILMVNNHGSGWSLPGGAVEIGETLEQALIREVKEETGLTVEIEHVLAINEAFFQKKAQHALFITFKANILHGEYQIQHKEEILEIKWMDVQTANTLMPYHSKGIEKLLQSSCTYTFQS</sequence>
<proteinExistence type="inferred from homology"/>
<dbReference type="PRINTS" id="PR00502">
    <property type="entry name" value="NUDIXFAMILY"/>
</dbReference>
<dbReference type="InterPro" id="IPR020084">
    <property type="entry name" value="NUDIX_hydrolase_CS"/>
</dbReference>
<reference evidence="5 6" key="1">
    <citation type="submission" date="2016-08" db="EMBL/GenBank/DDBJ databases">
        <title>Genome sequencing of Paenibacillus sp. TI45-13ar, isolated from Korean traditional nuruk.</title>
        <authorList>
            <person name="Kim S.-J."/>
        </authorList>
    </citation>
    <scope>NUCLEOTIDE SEQUENCE [LARGE SCALE GENOMIC DNA]</scope>
    <source>
        <strain evidence="5 6">TI45-13ar</strain>
    </source>
</reference>
<keyword evidence="6" id="KW-1185">Reference proteome</keyword>
<dbReference type="EMBL" id="MDER01000075">
    <property type="protein sequence ID" value="ODP26727.1"/>
    <property type="molecule type" value="Genomic_DNA"/>
</dbReference>
<dbReference type="CDD" id="cd02883">
    <property type="entry name" value="NUDIX_Hydrolase"/>
    <property type="match status" value="1"/>
</dbReference>
<evidence type="ECO:0000256" key="2">
    <source>
        <dbReference type="ARBA" id="ARBA00022801"/>
    </source>
</evidence>
<dbReference type="RefSeq" id="WP_069329177.1">
    <property type="nucleotide sequence ID" value="NZ_MDER01000075.1"/>
</dbReference>
<feature type="domain" description="Nudix hydrolase" evidence="4">
    <location>
        <begin position="2"/>
        <end position="128"/>
    </location>
</feature>
<evidence type="ECO:0000256" key="3">
    <source>
        <dbReference type="RuleBase" id="RU003476"/>
    </source>
</evidence>
<evidence type="ECO:0000313" key="5">
    <source>
        <dbReference type="EMBL" id="ODP26727.1"/>
    </source>
</evidence>
<dbReference type="Pfam" id="PF00293">
    <property type="entry name" value="NUDIX"/>
    <property type="match status" value="1"/>
</dbReference>
<dbReference type="InterPro" id="IPR015797">
    <property type="entry name" value="NUDIX_hydrolase-like_dom_sf"/>
</dbReference>
<dbReference type="STRING" id="1886670.PTI45_03829"/>
<organism evidence="5 6">
    <name type="scientific">Paenibacillus nuruki</name>
    <dbReference type="NCBI Taxonomy" id="1886670"/>
    <lineage>
        <taxon>Bacteria</taxon>
        <taxon>Bacillati</taxon>
        <taxon>Bacillota</taxon>
        <taxon>Bacilli</taxon>
        <taxon>Bacillales</taxon>
        <taxon>Paenibacillaceae</taxon>
        <taxon>Paenibacillus</taxon>
    </lineage>
</organism>
<comment type="similarity">
    <text evidence="1 3">Belongs to the Nudix hydrolase family.</text>
</comment>
<comment type="caution">
    <text evidence="5">The sequence shown here is derived from an EMBL/GenBank/DDBJ whole genome shotgun (WGS) entry which is preliminary data.</text>
</comment>